<accession>A0A2M8HE16</accession>
<sequence>MSKFQVFATPDAPAAFTLLDMGAGNFLVEKAALLDQGFEVIGEPILALDACAAAHAHQLNLANPSRPYGSPGTIGLFHYILLHAPRLFGKEKPPRY</sequence>
<dbReference type="OrthoDB" id="8595084at2"/>
<protein>
    <submittedName>
        <fullName evidence="1">Uncharacterized protein</fullName>
    </submittedName>
</protein>
<keyword evidence="2" id="KW-1185">Reference proteome</keyword>
<evidence type="ECO:0000313" key="1">
    <source>
        <dbReference type="EMBL" id="PJC94770.1"/>
    </source>
</evidence>
<reference evidence="1 2" key="1">
    <citation type="submission" date="2017-11" db="EMBL/GenBank/DDBJ databases">
        <title>Draft genome sequence of environmental isolate Aeromonas lusitania sp. nov. MDC 2473.</title>
        <authorList>
            <person name="Colston S.M."/>
            <person name="Navarro A."/>
            <person name="Martinez-Murcia A.J."/>
            <person name="Graf J."/>
        </authorList>
    </citation>
    <scope>NUCLEOTIDE SEQUENCE [LARGE SCALE GENOMIC DNA]</scope>
    <source>
        <strain evidence="1 2">MDC 2473</strain>
    </source>
</reference>
<dbReference type="RefSeq" id="WP_100858364.1">
    <property type="nucleotide sequence ID" value="NZ_PGCP01000003.1"/>
</dbReference>
<dbReference type="Proteomes" id="UP000232060">
    <property type="component" value="Unassembled WGS sequence"/>
</dbReference>
<name>A0A2M8HE16_9GAMM</name>
<dbReference type="AlphaFoldDB" id="A0A2M8HE16"/>
<comment type="caution">
    <text evidence="1">The sequence shown here is derived from an EMBL/GenBank/DDBJ whole genome shotgun (WGS) entry which is preliminary data.</text>
</comment>
<organism evidence="1 2">
    <name type="scientific">Aeromonas lusitana</name>
    <dbReference type="NCBI Taxonomy" id="931529"/>
    <lineage>
        <taxon>Bacteria</taxon>
        <taxon>Pseudomonadati</taxon>
        <taxon>Pseudomonadota</taxon>
        <taxon>Gammaproteobacteria</taxon>
        <taxon>Aeromonadales</taxon>
        <taxon>Aeromonadaceae</taxon>
        <taxon>Aeromonas</taxon>
    </lineage>
</organism>
<gene>
    <name evidence="1" type="ORF">CUC44_02165</name>
</gene>
<proteinExistence type="predicted"/>
<dbReference type="EMBL" id="PGCP01000003">
    <property type="protein sequence ID" value="PJC94770.1"/>
    <property type="molecule type" value="Genomic_DNA"/>
</dbReference>
<evidence type="ECO:0000313" key="2">
    <source>
        <dbReference type="Proteomes" id="UP000232060"/>
    </source>
</evidence>